<accession>A0A843WP68</accession>
<dbReference type="PANTHER" id="PTHR31343">
    <property type="entry name" value="T15D22.8"/>
    <property type="match status" value="1"/>
</dbReference>
<dbReference type="OrthoDB" id="1896065at2759"/>
<organism evidence="1 2">
    <name type="scientific">Colocasia esculenta</name>
    <name type="common">Wild taro</name>
    <name type="synonym">Arum esculentum</name>
    <dbReference type="NCBI Taxonomy" id="4460"/>
    <lineage>
        <taxon>Eukaryota</taxon>
        <taxon>Viridiplantae</taxon>
        <taxon>Streptophyta</taxon>
        <taxon>Embryophyta</taxon>
        <taxon>Tracheophyta</taxon>
        <taxon>Spermatophyta</taxon>
        <taxon>Magnoliopsida</taxon>
        <taxon>Liliopsida</taxon>
        <taxon>Araceae</taxon>
        <taxon>Aroideae</taxon>
        <taxon>Colocasieae</taxon>
        <taxon>Colocasia</taxon>
    </lineage>
</organism>
<proteinExistence type="predicted"/>
<gene>
    <name evidence="1" type="ORF">Taro_044627</name>
</gene>
<dbReference type="EMBL" id="NMUH01005071">
    <property type="protein sequence ID" value="MQM11719.1"/>
    <property type="molecule type" value="Genomic_DNA"/>
</dbReference>
<dbReference type="PANTHER" id="PTHR31343:SF8">
    <property type="entry name" value="OS07G0246600 PROTEIN"/>
    <property type="match status" value="1"/>
</dbReference>
<dbReference type="Proteomes" id="UP000652761">
    <property type="component" value="Unassembled WGS sequence"/>
</dbReference>
<comment type="caution">
    <text evidence="1">The sequence shown here is derived from an EMBL/GenBank/DDBJ whole genome shotgun (WGS) entry which is preliminary data.</text>
</comment>
<sequence>MSVLAHRDRLGRLGCRVKGAVPLGGGFGAPNKFLILASENIFWDQKHGSVVVDNYGWFWRALTGFLLIGTGPVPDSSTLISLLARRFPELKTYNSCDLLPTSWMSVAWYPIYRIPTGPTLRDLDASFLTFHPLSTLPKDISSHPDLSTWSIGRICNAVGNPAKLSLSIFGLASYKFRGPIWTPSGLQEQEQVSSLLQDADNWLRHLKVDHPDFSFFLSHNEEGGAFGVCNLDLALPGIPPPLLMITVMALLDAPRPAGVDVDTDIPFMFFEIRSTVASSSFATGSVFAANVYSGGDVASFKDGSSWLEEMEINT</sequence>
<evidence type="ECO:0000313" key="1">
    <source>
        <dbReference type="EMBL" id="MQM11719.1"/>
    </source>
</evidence>
<evidence type="ECO:0000313" key="2">
    <source>
        <dbReference type="Proteomes" id="UP000652761"/>
    </source>
</evidence>
<dbReference type="Pfam" id="PF05623">
    <property type="entry name" value="DUF789"/>
    <property type="match status" value="1"/>
</dbReference>
<keyword evidence="2" id="KW-1185">Reference proteome</keyword>
<name>A0A843WP68_COLES</name>
<protein>
    <submittedName>
        <fullName evidence="1">Uncharacterized protein</fullName>
    </submittedName>
</protein>
<dbReference type="AlphaFoldDB" id="A0A843WP68"/>
<reference evidence="1" key="1">
    <citation type="submission" date="2017-07" db="EMBL/GenBank/DDBJ databases">
        <title>Taro Niue Genome Assembly and Annotation.</title>
        <authorList>
            <person name="Atibalentja N."/>
            <person name="Keating K."/>
            <person name="Fields C.J."/>
        </authorList>
    </citation>
    <scope>NUCLEOTIDE SEQUENCE</scope>
    <source>
        <strain evidence="1">Niue_2</strain>
        <tissue evidence="1">Leaf</tissue>
    </source>
</reference>
<dbReference type="InterPro" id="IPR008507">
    <property type="entry name" value="DUF789"/>
</dbReference>